<keyword evidence="1" id="KW-1133">Transmembrane helix</keyword>
<protein>
    <submittedName>
        <fullName evidence="4">Ferric-dicitrate binding protein FerR, regulates iron transport through sigma-19</fullName>
    </submittedName>
</protein>
<sequence length="346" mass="38218">MDLKALLDKYLNDQCTAVEAALLFSEIQKPENELLIRNFIADELKGDSAAADRLFVNEKAIETVKMSLLASVKDVSGKSNKNNDFSTRFIKIFLSAAAVFILMASATIYLIYRSELTVNKTIRADFKMLATNIGEKKRIQLYDGTTIWLCPSSKLKYRDQLIGKFREVSLDGEAFFQVAKDKAHPFIIHSGNMKTEVVGTSFDITSYSNLKIFSVSVVTGIVKVSSNQPQSALTKNVILKPGQKVLFNRSDLELTVSSSKVQSVLNRKSGILSYNGTPIQEVITDLRRYYDASIKLGDNTSSCLCFGDFDTSQPLSVILKQISVSINGNVIEENGGFVINGGCKEP</sequence>
<evidence type="ECO:0000313" key="5">
    <source>
        <dbReference type="Proteomes" id="UP000198942"/>
    </source>
</evidence>
<feature type="domain" description="Protein FecR C-terminal" evidence="3">
    <location>
        <begin position="272"/>
        <end position="330"/>
    </location>
</feature>
<feature type="transmembrane region" description="Helical" evidence="1">
    <location>
        <begin position="89"/>
        <end position="112"/>
    </location>
</feature>
<keyword evidence="1" id="KW-0812">Transmembrane</keyword>
<evidence type="ECO:0000313" key="4">
    <source>
        <dbReference type="EMBL" id="SEM74603.1"/>
    </source>
</evidence>
<keyword evidence="1" id="KW-0472">Membrane</keyword>
<dbReference type="RefSeq" id="WP_243487932.1">
    <property type="nucleotide sequence ID" value="NZ_FOCL01000001.1"/>
</dbReference>
<keyword evidence="5" id="KW-1185">Reference proteome</keyword>
<evidence type="ECO:0000259" key="3">
    <source>
        <dbReference type="Pfam" id="PF16344"/>
    </source>
</evidence>
<dbReference type="Gene3D" id="3.55.50.30">
    <property type="match status" value="1"/>
</dbReference>
<dbReference type="EMBL" id="FOCL01000001">
    <property type="protein sequence ID" value="SEM74603.1"/>
    <property type="molecule type" value="Genomic_DNA"/>
</dbReference>
<feature type="domain" description="FecR protein" evidence="2">
    <location>
        <begin position="129"/>
        <end position="223"/>
    </location>
</feature>
<gene>
    <name evidence="4" type="ORF">SAMN05192574_101678</name>
</gene>
<dbReference type="GO" id="GO:0016989">
    <property type="term" value="F:sigma factor antagonist activity"/>
    <property type="evidence" value="ECO:0007669"/>
    <property type="project" value="TreeGrafter"/>
</dbReference>
<dbReference type="STRING" id="551995.SAMN05192574_101678"/>
<dbReference type="Gene3D" id="2.60.120.1440">
    <property type="match status" value="1"/>
</dbReference>
<proteinExistence type="predicted"/>
<dbReference type="PANTHER" id="PTHR30273">
    <property type="entry name" value="PERIPLASMIC SIGNAL SENSOR AND SIGMA FACTOR ACTIVATOR FECR-RELATED"/>
    <property type="match status" value="1"/>
</dbReference>
<dbReference type="InterPro" id="IPR006860">
    <property type="entry name" value="FecR"/>
</dbReference>
<accession>A0A1H8AVL6</accession>
<evidence type="ECO:0000256" key="1">
    <source>
        <dbReference type="SAM" id="Phobius"/>
    </source>
</evidence>
<dbReference type="PANTHER" id="PTHR30273:SF2">
    <property type="entry name" value="PROTEIN FECR"/>
    <property type="match status" value="1"/>
</dbReference>
<organism evidence="4 5">
    <name type="scientific">Mucilaginibacter gossypiicola</name>
    <dbReference type="NCBI Taxonomy" id="551995"/>
    <lineage>
        <taxon>Bacteria</taxon>
        <taxon>Pseudomonadati</taxon>
        <taxon>Bacteroidota</taxon>
        <taxon>Sphingobacteriia</taxon>
        <taxon>Sphingobacteriales</taxon>
        <taxon>Sphingobacteriaceae</taxon>
        <taxon>Mucilaginibacter</taxon>
    </lineage>
</organism>
<dbReference type="InterPro" id="IPR012373">
    <property type="entry name" value="Ferrdict_sens_TM"/>
</dbReference>
<dbReference type="InterPro" id="IPR032508">
    <property type="entry name" value="FecR_C"/>
</dbReference>
<dbReference type="Pfam" id="PF04773">
    <property type="entry name" value="FecR"/>
    <property type="match status" value="1"/>
</dbReference>
<evidence type="ECO:0000259" key="2">
    <source>
        <dbReference type="Pfam" id="PF04773"/>
    </source>
</evidence>
<dbReference type="Pfam" id="PF16344">
    <property type="entry name" value="FecR_C"/>
    <property type="match status" value="1"/>
</dbReference>
<dbReference type="AlphaFoldDB" id="A0A1H8AVL6"/>
<dbReference type="Proteomes" id="UP000198942">
    <property type="component" value="Unassembled WGS sequence"/>
</dbReference>
<name>A0A1H8AVL6_9SPHI</name>
<reference evidence="5" key="1">
    <citation type="submission" date="2016-10" db="EMBL/GenBank/DDBJ databases">
        <authorList>
            <person name="Varghese N."/>
            <person name="Submissions S."/>
        </authorList>
    </citation>
    <scope>NUCLEOTIDE SEQUENCE [LARGE SCALE GENOMIC DNA]</scope>
    <source>
        <strain evidence="5">Gh-48</strain>
    </source>
</reference>